<sequence>MSTAILGLIEDVYANRSNGTIDNKRKMCLEFSKELLDLDGTDFLKIVTSLISDEEKSNKFIFTLAQALILCKGDKCDKRLLLIDRLLTGNRRVIEDVLSPIIAILTWIYLTRAFCTLSSIPKCHFDTKDSDHKALRPNYDGIEHILLRICSRNIDLLRSSSCNLCLHEDDLNSSVILGTNKLKLFKQTKVEKKHRFVDFIEKFDGDSYSNFPTSHKDQTTLVQICISLIHQLNFNGTITFIWIMLGLCSSLSNQELIPIDLSSINFETRDISPNNSKIRINIEDDTLITICKVVGKCLFSLSSTKFNSNIKKFIYKKIRITLNKVQKRSICEVMPNSSSFISSYIVLIEKILNS</sequence>
<organism evidence="1">
    <name type="scientific">Cryptosporidium hominis</name>
    <dbReference type="NCBI Taxonomy" id="237895"/>
    <lineage>
        <taxon>Eukaryota</taxon>
        <taxon>Sar</taxon>
        <taxon>Alveolata</taxon>
        <taxon>Apicomplexa</taxon>
        <taxon>Conoidasida</taxon>
        <taxon>Coccidia</taxon>
        <taxon>Eucoccidiorida</taxon>
        <taxon>Eimeriorina</taxon>
        <taxon>Cryptosporidiidae</taxon>
        <taxon>Cryptosporidium</taxon>
    </lineage>
</organism>
<name>A0A0S4T9I7_CRYHO</name>
<proteinExistence type="predicted"/>
<accession>A0A0S4T9I7</accession>
<evidence type="ECO:0000313" key="1">
    <source>
        <dbReference type="EMBL" id="CUV03965.1"/>
    </source>
</evidence>
<protein>
    <submittedName>
        <fullName evidence="1">Uncharacterized protein</fullName>
    </submittedName>
</protein>
<dbReference type="VEuPathDB" id="CryptoDB:Chro.10034"/>
<dbReference type="VEuPathDB" id="CryptoDB:CHUDEA1_240"/>
<dbReference type="VEuPathDB" id="CryptoDB:GY17_00001021"/>
<gene>
    <name evidence="1" type="ORF">CHUDEA1_240</name>
</gene>
<reference evidence="1" key="1">
    <citation type="submission" date="2015-08" db="EMBL/GenBank/DDBJ databases">
        <authorList>
            <person name="Babu N.S."/>
            <person name="Beckwith C.J."/>
            <person name="Beseler K.G."/>
            <person name="Brison A."/>
            <person name="Carone J.V."/>
            <person name="Caskin T.P."/>
            <person name="Diamond M."/>
            <person name="Durham M.E."/>
            <person name="Foxe J.M."/>
            <person name="Go M."/>
            <person name="Henderson B.A."/>
            <person name="Jones I.B."/>
            <person name="McGettigan J.A."/>
            <person name="Micheletti S.J."/>
            <person name="Nasrallah M.E."/>
            <person name="Ortiz D."/>
            <person name="Piller C.R."/>
            <person name="Privatt S.R."/>
            <person name="Schneider S.L."/>
            <person name="Sharp S."/>
            <person name="Smith T.C."/>
            <person name="Stanton J.D."/>
            <person name="Ullery H.E."/>
            <person name="Wilson R.J."/>
            <person name="Serrano M.G."/>
            <person name="Buck G."/>
            <person name="Lee V."/>
            <person name="Wang Y."/>
            <person name="Carvalho R."/>
            <person name="Voegtly L."/>
            <person name="Shi R."/>
            <person name="Duckworth R."/>
            <person name="Johnson A."/>
            <person name="Loviza R."/>
            <person name="Walstead R."/>
            <person name="Shah Z."/>
            <person name="Kiflezghi M."/>
            <person name="Wade K."/>
            <person name="Ball S.L."/>
            <person name="Bradley K.W."/>
            <person name="Asai D.J."/>
            <person name="Bowman C.A."/>
            <person name="Russell D.A."/>
            <person name="Pope W.H."/>
            <person name="Jacobs-Sera D."/>
            <person name="Hendrix R.W."/>
            <person name="Hatfull G.F."/>
        </authorList>
    </citation>
    <scope>NUCLEOTIDE SEQUENCE [LARGE SCALE GENOMIC DNA]</scope>
</reference>
<dbReference type="Proteomes" id="UP000199752">
    <property type="component" value="Chromosome 1"/>
</dbReference>
<dbReference type="AlphaFoldDB" id="A0A0S4T9I7"/>
<dbReference type="VEuPathDB" id="CryptoDB:ChTU502y2012_302g0120"/>
<dbReference type="OrthoDB" id="337124at2759"/>
<dbReference type="EMBL" id="LN877947">
    <property type="protein sequence ID" value="CUV03965.1"/>
    <property type="molecule type" value="Genomic_DNA"/>
</dbReference>